<feature type="site" description="Part of the allosteric site" evidence="2">
    <location>
        <position position="156"/>
    </location>
</feature>
<comment type="function">
    <text evidence="2">Catalyzes the reversible isomerization-deamination of glucosamine 6-phosphate (GlcN6P) to form fructose 6-phosphate (Fru6P) and ammonium ion.</text>
</comment>
<evidence type="ECO:0000256" key="2">
    <source>
        <dbReference type="HAMAP-Rule" id="MF_01241"/>
    </source>
</evidence>
<comment type="caution">
    <text evidence="4">The sequence shown here is derived from an EMBL/GenBank/DDBJ whole genome shotgun (WGS) entry which is preliminary data.</text>
</comment>
<gene>
    <name evidence="2 4" type="primary">nagB</name>
    <name evidence="4" type="ORF">ACFO3I_03210</name>
</gene>
<dbReference type="InterPro" id="IPR018321">
    <property type="entry name" value="Glucosamine6P_isomerase_CS"/>
</dbReference>
<comment type="similarity">
    <text evidence="2">Belongs to the glucosamine/galactosamine-6-phosphate isomerase family. NagB subfamily.</text>
</comment>
<dbReference type="InterPro" id="IPR004547">
    <property type="entry name" value="Glucosamine6P_isomerase"/>
</dbReference>
<dbReference type="GO" id="GO:0004342">
    <property type="term" value="F:glucosamine-6-phosphate deaminase activity"/>
    <property type="evidence" value="ECO:0007669"/>
    <property type="project" value="UniProtKB-EC"/>
</dbReference>
<feature type="site" description="Part of the allosteric site" evidence="2">
    <location>
        <position position="154"/>
    </location>
</feature>
<dbReference type="PANTHER" id="PTHR11280">
    <property type="entry name" value="GLUCOSAMINE-6-PHOSPHATE ISOMERASE"/>
    <property type="match status" value="1"/>
</dbReference>
<comment type="activity regulation">
    <text evidence="2">Allosterically activated by N-acetylglucosamine 6-phosphate (GlcNAc6P).</text>
</comment>
<accession>A0ABV9JI88</accession>
<protein>
    <recommendedName>
        <fullName evidence="2">Glucosamine-6-phosphate deaminase</fullName>
        <ecNumber evidence="2">3.5.99.6</ecNumber>
    </recommendedName>
    <alternativeName>
        <fullName evidence="2">GlcN6P deaminase</fullName>
        <shortName evidence="2">GNPDA</shortName>
    </alternativeName>
    <alternativeName>
        <fullName evidence="2">Glucosamine-6-phosphate isomerase</fullName>
    </alternativeName>
</protein>
<evidence type="ECO:0000313" key="4">
    <source>
        <dbReference type="EMBL" id="MFC4654031.1"/>
    </source>
</evidence>
<feature type="site" description="Part of the allosteric site" evidence="2">
    <location>
        <position position="157"/>
    </location>
</feature>
<dbReference type="InterPro" id="IPR037171">
    <property type="entry name" value="NagB/RpiA_transferase-like"/>
</dbReference>
<dbReference type="EC" id="3.5.99.6" evidence="2"/>
<name>A0ABV9JI88_9GAMM</name>
<comment type="catalytic activity">
    <reaction evidence="2">
        <text>alpha-D-glucosamine 6-phosphate + H2O = beta-D-fructose 6-phosphate + NH4(+)</text>
        <dbReference type="Rhea" id="RHEA:12172"/>
        <dbReference type="ChEBI" id="CHEBI:15377"/>
        <dbReference type="ChEBI" id="CHEBI:28938"/>
        <dbReference type="ChEBI" id="CHEBI:57634"/>
        <dbReference type="ChEBI" id="CHEBI:75989"/>
        <dbReference type="EC" id="3.5.99.6"/>
    </reaction>
</comment>
<comment type="subunit">
    <text evidence="2">Homohexamer.</text>
</comment>
<dbReference type="InterPro" id="IPR006148">
    <property type="entry name" value="Glc/Gal-6P_isomerase"/>
</dbReference>
<feature type="active site" description="Proton acceptor; for enolization step" evidence="2">
    <location>
        <position position="67"/>
    </location>
</feature>
<dbReference type="Gene3D" id="3.40.50.1360">
    <property type="match status" value="1"/>
</dbReference>
<evidence type="ECO:0000256" key="1">
    <source>
        <dbReference type="ARBA" id="ARBA00022801"/>
    </source>
</evidence>
<keyword evidence="5" id="KW-1185">Reference proteome</keyword>
<dbReference type="PANTHER" id="PTHR11280:SF5">
    <property type="entry name" value="GLUCOSAMINE-6-PHOSPHATE ISOMERASE"/>
    <property type="match status" value="1"/>
</dbReference>
<dbReference type="SUPFAM" id="SSF100950">
    <property type="entry name" value="NagB/RpiA/CoA transferase-like"/>
    <property type="match status" value="1"/>
</dbReference>
<dbReference type="Proteomes" id="UP001595962">
    <property type="component" value="Unassembled WGS sequence"/>
</dbReference>
<reference evidence="5" key="1">
    <citation type="journal article" date="2019" name="Int. J. Syst. Evol. Microbiol.">
        <title>The Global Catalogue of Microorganisms (GCM) 10K type strain sequencing project: providing services to taxonomists for standard genome sequencing and annotation.</title>
        <authorList>
            <consortium name="The Broad Institute Genomics Platform"/>
            <consortium name="The Broad Institute Genome Sequencing Center for Infectious Disease"/>
            <person name="Wu L."/>
            <person name="Ma J."/>
        </authorList>
    </citation>
    <scope>NUCLEOTIDE SEQUENCE [LARGE SCALE GENOMIC DNA]</scope>
    <source>
        <strain evidence="5">DT28</strain>
    </source>
</reference>
<keyword evidence="2" id="KW-0021">Allosteric enzyme</keyword>
<dbReference type="CDD" id="cd01399">
    <property type="entry name" value="GlcN6P_deaminase"/>
    <property type="match status" value="1"/>
</dbReference>
<dbReference type="RefSeq" id="WP_377331698.1">
    <property type="nucleotide sequence ID" value="NZ_JBHSGB010000003.1"/>
</dbReference>
<feature type="active site" description="Proton acceptor; for ring-opening step" evidence="2">
    <location>
        <position position="139"/>
    </location>
</feature>
<dbReference type="NCBIfam" id="TIGR00502">
    <property type="entry name" value="nagB"/>
    <property type="match status" value="1"/>
</dbReference>
<dbReference type="PROSITE" id="PS01161">
    <property type="entry name" value="GLC_GALNAC_ISOMERASE"/>
    <property type="match status" value="1"/>
</dbReference>
<proteinExistence type="inferred from homology"/>
<evidence type="ECO:0000259" key="3">
    <source>
        <dbReference type="Pfam" id="PF01182"/>
    </source>
</evidence>
<feature type="active site" description="For ring-opening step" evidence="2">
    <location>
        <position position="137"/>
    </location>
</feature>
<keyword evidence="2" id="KW-0119">Carbohydrate metabolism</keyword>
<feature type="domain" description="Glucosamine/galactosamine-6-phosphate isomerase" evidence="3">
    <location>
        <begin position="9"/>
        <end position="228"/>
    </location>
</feature>
<feature type="site" description="Part of the allosteric site" evidence="2">
    <location>
        <position position="147"/>
    </location>
</feature>
<comment type="caution">
    <text evidence="2">Lacks conserved residue(s) required for the propagation of feature annotation.</text>
</comment>
<feature type="active site" description="For ring-opening step" evidence="2">
    <location>
        <position position="144"/>
    </location>
</feature>
<sequence length="272" mass="30382">MQIVLCDDADHAAREAAKWVQALLVQKKRPVLGLATGTTPICLYQQLIRLYQQKQISFASCTTFNLDEYFDIAPEHPQSYRSFMQHQLFNHVDIDRQNTHLPVCFDGQNPRRVGLEYEQRIAAAGGIDLQILGIGSNGHIGFNEPTSSLASRTRLKTLTAQTLSDNSRLFVPGEIQPTMAMTMGIATIMDARYVLLIATGKAKAEAVRQMVCGPVSAYCPASILQMHEHAIVVLDKDAASLIAEQQYLRVAEKENQRMIEMYGLQFIADREV</sequence>
<organism evidence="4 5">
    <name type="scientific">Rheinheimera marina</name>
    <dbReference type="NCBI Taxonomy" id="1774958"/>
    <lineage>
        <taxon>Bacteria</taxon>
        <taxon>Pseudomonadati</taxon>
        <taxon>Pseudomonadota</taxon>
        <taxon>Gammaproteobacteria</taxon>
        <taxon>Chromatiales</taxon>
        <taxon>Chromatiaceae</taxon>
        <taxon>Rheinheimera</taxon>
    </lineage>
</organism>
<evidence type="ECO:0000313" key="5">
    <source>
        <dbReference type="Proteomes" id="UP001595962"/>
    </source>
</evidence>
<dbReference type="EMBL" id="JBHSGB010000003">
    <property type="protein sequence ID" value="MFC4654031.1"/>
    <property type="molecule type" value="Genomic_DNA"/>
</dbReference>
<comment type="pathway">
    <text evidence="2">Amino-sugar metabolism; N-acetylneuraminate degradation; D-fructose 6-phosphate from N-acetylneuraminate: step 5/5.</text>
</comment>
<dbReference type="Pfam" id="PF01182">
    <property type="entry name" value="Glucosamine_iso"/>
    <property type="match status" value="1"/>
</dbReference>
<keyword evidence="1 2" id="KW-0378">Hydrolase</keyword>
<dbReference type="HAMAP" id="MF_01241">
    <property type="entry name" value="GlcN6P_deamin"/>
    <property type="match status" value="1"/>
</dbReference>